<dbReference type="CDD" id="cd02982">
    <property type="entry name" value="PDI_b'_family"/>
    <property type="match status" value="1"/>
</dbReference>
<dbReference type="Gene3D" id="3.40.30.10">
    <property type="entry name" value="Glutaredoxin"/>
    <property type="match status" value="3"/>
</dbReference>
<dbReference type="GO" id="GO:0005788">
    <property type="term" value="C:endoplasmic reticulum lumen"/>
    <property type="evidence" value="ECO:0007669"/>
    <property type="project" value="UniProtKB-SubCell"/>
</dbReference>
<feature type="signal peptide" evidence="11">
    <location>
        <begin position="1"/>
        <end position="21"/>
    </location>
</feature>
<evidence type="ECO:0000313" key="14">
    <source>
        <dbReference type="Proteomes" id="UP000006753"/>
    </source>
</evidence>
<dbReference type="GO" id="GO:0034976">
    <property type="term" value="P:response to endoplasmic reticulum stress"/>
    <property type="evidence" value="ECO:0007669"/>
    <property type="project" value="TreeGrafter"/>
</dbReference>
<feature type="compositionally biased region" description="Acidic residues" evidence="10">
    <location>
        <begin position="352"/>
        <end position="363"/>
    </location>
</feature>
<dbReference type="PANTHER" id="PTHR18929:SF132">
    <property type="entry name" value="PROTEIN DISULFIDE-ISOMERASE A3"/>
    <property type="match status" value="1"/>
</dbReference>
<gene>
    <name evidence="13" type="ORF">MBM_08896</name>
</gene>
<evidence type="ECO:0000313" key="13">
    <source>
        <dbReference type="EMBL" id="EKD12942.1"/>
    </source>
</evidence>
<organism evidence="13 14">
    <name type="scientific">Marssonina brunnea f. sp. multigermtubi (strain MB_m1)</name>
    <name type="common">Marssonina leaf spot fungus</name>
    <dbReference type="NCBI Taxonomy" id="1072389"/>
    <lineage>
        <taxon>Eukaryota</taxon>
        <taxon>Fungi</taxon>
        <taxon>Dikarya</taxon>
        <taxon>Ascomycota</taxon>
        <taxon>Pezizomycotina</taxon>
        <taxon>Leotiomycetes</taxon>
        <taxon>Helotiales</taxon>
        <taxon>Drepanopezizaceae</taxon>
        <taxon>Drepanopeziza</taxon>
    </lineage>
</organism>
<name>K1WL01_MARBU</name>
<keyword evidence="11" id="KW-0732">Signal</keyword>
<dbReference type="InterPro" id="IPR013766">
    <property type="entry name" value="Thioredoxin_domain"/>
</dbReference>
<dbReference type="KEGG" id="mbe:MBM_08896"/>
<sequence length="395" mass="44145">MLPRSFLICILELLAVRGALGWKHVGRDEFKSITTENDLSLVAFVAPETPSSKALEPEWLSVTSQSSTPLVSIDCTSETTLCAEQGVISYPAIRLYRSKSEEVKRYRGPRKASSITSFLARVARPTVTDLTGRLNDELTAFKRVDTDVLIAYTPSLTNPDSLTKSFLALADRYSDRLTFAVTTDTNHVKSEDVWYTSIVCYKTQEGAREQYPDHEEDGIDHLDSWIKRVTRPLVGPFSTRNTMHYLKARKPILYFFTSSDETRAAYVKSITQLAKAYSADFSFVTVDTAEYGYMALTLGLQPGVEPAMAVLDPVQQQVFPFEVQGETIRPAAVDKFVTEILKGKRKPWGPDGDLEEESDGESDGETKSKEEAKSESGSKSEEKEEEVESEEHTEL</sequence>
<evidence type="ECO:0000256" key="1">
    <source>
        <dbReference type="ARBA" id="ARBA00001182"/>
    </source>
</evidence>
<dbReference type="HOGENOM" id="CLU_025879_0_0_1"/>
<comment type="similarity">
    <text evidence="4">Belongs to the protein disulfide isomerase family.</text>
</comment>
<accession>K1WL01</accession>
<dbReference type="STRING" id="1072389.K1WL01"/>
<evidence type="ECO:0000256" key="4">
    <source>
        <dbReference type="ARBA" id="ARBA00006347"/>
    </source>
</evidence>
<dbReference type="SUPFAM" id="SSF52833">
    <property type="entry name" value="Thioredoxin-like"/>
    <property type="match status" value="3"/>
</dbReference>
<feature type="compositionally biased region" description="Basic and acidic residues" evidence="10">
    <location>
        <begin position="364"/>
        <end position="382"/>
    </location>
</feature>
<evidence type="ECO:0000256" key="6">
    <source>
        <dbReference type="ARBA" id="ARBA00022824"/>
    </source>
</evidence>
<dbReference type="eggNOG" id="KOG0190">
    <property type="taxonomic scope" value="Eukaryota"/>
</dbReference>
<dbReference type="GO" id="GO:0006457">
    <property type="term" value="P:protein folding"/>
    <property type="evidence" value="ECO:0007669"/>
    <property type="project" value="TreeGrafter"/>
</dbReference>
<keyword evidence="8" id="KW-0676">Redox-active center</keyword>
<dbReference type="CDD" id="cd02981">
    <property type="entry name" value="PDI_b_family"/>
    <property type="match status" value="1"/>
</dbReference>
<evidence type="ECO:0000256" key="10">
    <source>
        <dbReference type="SAM" id="MobiDB-lite"/>
    </source>
</evidence>
<reference evidence="13 14" key="1">
    <citation type="journal article" date="2012" name="BMC Genomics">
        <title>Sequencing the genome of Marssonina brunnea reveals fungus-poplar co-evolution.</title>
        <authorList>
            <person name="Zhu S."/>
            <person name="Cao Y.-Z."/>
            <person name="Jiang C."/>
            <person name="Tan B.-Y."/>
            <person name="Wang Z."/>
            <person name="Feng S."/>
            <person name="Zhang L."/>
            <person name="Su X.-H."/>
            <person name="Brejova B."/>
            <person name="Vinar T."/>
            <person name="Xu M."/>
            <person name="Wang M.-X."/>
            <person name="Zhang S.-G."/>
            <person name="Huang M.-R."/>
            <person name="Wu R."/>
            <person name="Zhou Y."/>
        </authorList>
    </citation>
    <scope>NUCLEOTIDE SEQUENCE [LARGE SCALE GENOMIC DNA]</scope>
    <source>
        <strain evidence="13 14">MB_m1</strain>
    </source>
</reference>
<dbReference type="Proteomes" id="UP000006753">
    <property type="component" value="Unassembled WGS sequence"/>
</dbReference>
<dbReference type="PANTHER" id="PTHR18929">
    <property type="entry name" value="PROTEIN DISULFIDE ISOMERASE"/>
    <property type="match status" value="1"/>
</dbReference>
<dbReference type="GeneID" id="18764831"/>
<keyword evidence="7 13" id="KW-0413">Isomerase</keyword>
<dbReference type="GO" id="GO:0003756">
    <property type="term" value="F:protein disulfide isomerase activity"/>
    <property type="evidence" value="ECO:0007669"/>
    <property type="project" value="UniProtKB-EC"/>
</dbReference>
<keyword evidence="14" id="KW-1185">Reference proteome</keyword>
<comment type="function">
    <text evidence="2">Participates in the folding of proteins containing disulfide bonds, may be involved in glycosylation, prolyl hydroxylation and triglyceride transfer.</text>
</comment>
<dbReference type="Pfam" id="PF13848">
    <property type="entry name" value="Thioredoxin_6"/>
    <property type="match status" value="1"/>
</dbReference>
<protein>
    <recommendedName>
        <fullName evidence="9">Protein disulfide-isomerase</fullName>
        <ecNumber evidence="5">5.3.4.1</ecNumber>
    </recommendedName>
</protein>
<feature type="domain" description="Thioredoxin" evidence="12">
    <location>
        <begin position="26"/>
        <end position="120"/>
    </location>
</feature>
<feature type="region of interest" description="Disordered" evidence="10">
    <location>
        <begin position="343"/>
        <end position="395"/>
    </location>
</feature>
<proteinExistence type="inferred from homology"/>
<dbReference type="AlphaFoldDB" id="K1WL01"/>
<evidence type="ECO:0000256" key="8">
    <source>
        <dbReference type="ARBA" id="ARBA00023284"/>
    </source>
</evidence>
<dbReference type="InterPro" id="IPR036249">
    <property type="entry name" value="Thioredoxin-like_sf"/>
</dbReference>
<evidence type="ECO:0000256" key="5">
    <source>
        <dbReference type="ARBA" id="ARBA00012723"/>
    </source>
</evidence>
<comment type="subcellular location">
    <subcellularLocation>
        <location evidence="3">Endoplasmic reticulum lumen</location>
    </subcellularLocation>
</comment>
<dbReference type="EMBL" id="JH921453">
    <property type="protein sequence ID" value="EKD12942.1"/>
    <property type="molecule type" value="Genomic_DNA"/>
</dbReference>
<feature type="chain" id="PRO_5003852942" description="Protein disulfide-isomerase" evidence="11">
    <location>
        <begin position="22"/>
        <end position="395"/>
    </location>
</feature>
<dbReference type="OMA" id="RAQPWDG"/>
<dbReference type="OrthoDB" id="427280at2759"/>
<dbReference type="InParanoid" id="K1WL01"/>
<evidence type="ECO:0000256" key="11">
    <source>
        <dbReference type="SAM" id="SignalP"/>
    </source>
</evidence>
<dbReference type="EC" id="5.3.4.1" evidence="5"/>
<evidence type="ECO:0000256" key="3">
    <source>
        <dbReference type="ARBA" id="ARBA00004319"/>
    </source>
</evidence>
<dbReference type="Pfam" id="PF00085">
    <property type="entry name" value="Thioredoxin"/>
    <property type="match status" value="1"/>
</dbReference>
<dbReference type="CDD" id="cd02961">
    <property type="entry name" value="PDI_a_family"/>
    <property type="match status" value="1"/>
</dbReference>
<evidence type="ECO:0000256" key="7">
    <source>
        <dbReference type="ARBA" id="ARBA00023235"/>
    </source>
</evidence>
<evidence type="ECO:0000256" key="9">
    <source>
        <dbReference type="ARBA" id="ARBA00039846"/>
    </source>
</evidence>
<evidence type="ECO:0000256" key="2">
    <source>
        <dbReference type="ARBA" id="ARBA00002692"/>
    </source>
</evidence>
<evidence type="ECO:0000259" key="12">
    <source>
        <dbReference type="Pfam" id="PF00085"/>
    </source>
</evidence>
<keyword evidence="6" id="KW-0256">Endoplasmic reticulum</keyword>
<comment type="catalytic activity">
    <reaction evidence="1">
        <text>Catalyzes the rearrangement of -S-S- bonds in proteins.</text>
        <dbReference type="EC" id="5.3.4.1"/>
    </reaction>
</comment>